<protein>
    <submittedName>
        <fullName evidence="1">Uncharacterized protein</fullName>
    </submittedName>
</protein>
<reference evidence="1" key="1">
    <citation type="submission" date="2017-04" db="EMBL/GenBank/DDBJ databases">
        <title>Unveiling RNA virosphere associated with marine microorganisms.</title>
        <authorList>
            <person name="Urayama S."/>
            <person name="Takaki Y."/>
            <person name="Nishi S."/>
            <person name="Yoshida Y."/>
            <person name="Deguchi S."/>
            <person name="Takai K."/>
            <person name="Nunoura T."/>
        </authorList>
    </citation>
    <scope>NUCLEOTIDE SEQUENCE</scope>
</reference>
<evidence type="ECO:0000313" key="1">
    <source>
        <dbReference type="EMBL" id="GBH22798.1"/>
    </source>
</evidence>
<name>A0A2V0RIZ3_9ZZZZ</name>
<comment type="caution">
    <text evidence="1">The sequence shown here is derived from an EMBL/GenBank/DDBJ whole genome shotgun (WGS) entry which is preliminary data.</text>
</comment>
<organism evidence="1">
    <name type="scientific">viral metagenome</name>
    <dbReference type="NCBI Taxonomy" id="1070528"/>
    <lineage>
        <taxon>unclassified sequences</taxon>
        <taxon>metagenomes</taxon>
        <taxon>organismal metagenomes</taxon>
    </lineage>
</organism>
<proteinExistence type="predicted"/>
<sequence length="327" mass="35639">MSIFHEYKKAFEFGYGIGHDKLGPALSKVLAADDEMDTKAENMRIRMEGQLHLVSLRNEQTRQLCAGRMPGLEEHIGCSVQGYPPGYIIKAFETTYTLSQLSTSNNVDDKRIVFVKNIDEVGHLMSAQYFSGNNPLTNVAKQNTYPGLTEARRPQHGDYFLAANLRARENFSQNVNAGKFTIAFLPLRSNELNQTDGIYDVLTSAGVEAEMMAHPDSGAISFNSSTSVAVATPHIYPIMMTKDPAATASGASALNTLVANDPKTRMALVISAAGYNNAGGVVNVQVTLKEYYLSPPSSSGLVSTTSASNKIHMDELERLCFNPINMI</sequence>
<dbReference type="EMBL" id="BDQE01000094">
    <property type="protein sequence ID" value="GBH22798.1"/>
    <property type="molecule type" value="Genomic_RNA"/>
</dbReference>
<dbReference type="AlphaFoldDB" id="A0A2V0RIZ3"/>
<accession>A0A2V0RIZ3</accession>